<dbReference type="GO" id="GO:0000981">
    <property type="term" value="F:DNA-binding transcription factor activity, RNA polymerase II-specific"/>
    <property type="evidence" value="ECO:0007669"/>
    <property type="project" value="InterPro"/>
</dbReference>
<dbReference type="AlphaFoldDB" id="A0A507AMG4"/>
<evidence type="ECO:0000313" key="6">
    <source>
        <dbReference type="EMBL" id="TPX08863.1"/>
    </source>
</evidence>
<dbReference type="InParanoid" id="A0A507AMG4"/>
<sequence length="839" mass="92019">MASSSHNPYPRSPNPSTRSYDSSSVSSATSPHPNTQYLGGLMSTSARPGAAPPPQPIGIPPLPPLHQAPFQPYTPVTAGSMMGRESLPPSDPMSSASGTPGAQASSQAQKRAYRQRRKDPSCDACRERKVKCDATETSSCSECSSRNMKCQFTKETNRRMSSIKQVQDLEKQVDRVRRENANLRRLLQERHGQLDVDTEGAELQSLKLPDIASAPKRKPRPEPVYHQERTRANLQTYAKGIWKPPPQYRRNTPTASSDITRPSLPPHAITEQLLRTYHATLHTMFPIIHWPSFQEKIGELYQQGNTHNAPPQFLAMFFAVMALGCLFTTEPYTVRSNRAADLMDVSRGLIDPWSDEHTLDDARTLVLVAICLNELNLKTASWTWLGTAVRVAQELLLYTEDGIWPFVEGEMRRRTWWAIYIMDRNLASELGRPTLIDDGDCDVQLPLGFDDQYLQDAGPHVPPGAEPLMHSLLAMIHVSRCLDPLMKVLEAPAIVSTRLATFELYFSSCLRTFPPACDPSSAVSLSPLLLNPLVHLLHARLILHRRNIAPQTEHEVPAPARAAALQECTSLARDTAGFVARCDPPQLAEGAMALTVTHILRCALFLLISAEWEPAITCVRALATCGEAREVALPCGRFLAFFVSVLSGRWQRFIEDMQHSSGHPQGRLPEPNQVYRNMAVEWLYGDEELIAYLSFDLQTHPTAAWIWAGDTPMSQPQQPIQGGSGPAAEPSSSLSIENRIGLTESECRDWAGWERLVDDVHKLATAAGSLGVSNPADASPVRRPGAGPSPSTTATDRDITMGGYGAGPSAGAERSASGGGHGSSGKSKSQERISIANII</sequence>
<keyword evidence="7" id="KW-1185">Reference proteome</keyword>
<feature type="compositionally biased region" description="Low complexity" evidence="4">
    <location>
        <begin position="712"/>
        <end position="734"/>
    </location>
</feature>
<dbReference type="InterPro" id="IPR050987">
    <property type="entry name" value="AtrR-like"/>
</dbReference>
<evidence type="ECO:0000256" key="3">
    <source>
        <dbReference type="SAM" id="Coils"/>
    </source>
</evidence>
<feature type="region of interest" description="Disordered" evidence="4">
    <location>
        <begin position="1"/>
        <end position="128"/>
    </location>
</feature>
<name>A0A507AMG4_9PEZI</name>
<dbReference type="GeneID" id="41977128"/>
<dbReference type="Pfam" id="PF00172">
    <property type="entry name" value="Zn_clus"/>
    <property type="match status" value="1"/>
</dbReference>
<dbReference type="Proteomes" id="UP000319257">
    <property type="component" value="Unassembled WGS sequence"/>
</dbReference>
<feature type="coiled-coil region" evidence="3">
    <location>
        <begin position="159"/>
        <end position="189"/>
    </location>
</feature>
<dbReference type="OrthoDB" id="2110361at2759"/>
<dbReference type="CDD" id="cd12148">
    <property type="entry name" value="fungal_TF_MHR"/>
    <property type="match status" value="1"/>
</dbReference>
<feature type="region of interest" description="Disordered" evidence="4">
    <location>
        <begin position="241"/>
        <end position="264"/>
    </location>
</feature>
<dbReference type="InterPro" id="IPR007219">
    <property type="entry name" value="XnlR_reg_dom"/>
</dbReference>
<evidence type="ECO:0000259" key="5">
    <source>
        <dbReference type="PROSITE" id="PS50048"/>
    </source>
</evidence>
<dbReference type="Pfam" id="PF04082">
    <property type="entry name" value="Fungal_trans"/>
    <property type="match status" value="1"/>
</dbReference>
<comment type="caution">
    <text evidence="6">The sequence shown here is derived from an EMBL/GenBank/DDBJ whole genome shotgun (WGS) entry which is preliminary data.</text>
</comment>
<dbReference type="PANTHER" id="PTHR46910:SF1">
    <property type="entry name" value="MISCELLANEOUS ZN(II)2CYS6 TRANSCRIPTION FACTOR (EUROFUNG)-RELATED"/>
    <property type="match status" value="1"/>
</dbReference>
<dbReference type="CDD" id="cd00067">
    <property type="entry name" value="GAL4"/>
    <property type="match status" value="1"/>
</dbReference>
<dbReference type="InterPro" id="IPR001138">
    <property type="entry name" value="Zn2Cys6_DnaBD"/>
</dbReference>
<dbReference type="GO" id="GO:0008270">
    <property type="term" value="F:zinc ion binding"/>
    <property type="evidence" value="ECO:0007669"/>
    <property type="project" value="InterPro"/>
</dbReference>
<feature type="domain" description="Zn(2)-C6 fungal-type" evidence="5">
    <location>
        <begin position="121"/>
        <end position="152"/>
    </location>
</feature>
<dbReference type="InterPro" id="IPR036864">
    <property type="entry name" value="Zn2-C6_fun-type_DNA-bd_sf"/>
</dbReference>
<feature type="compositionally biased region" description="Polar residues" evidence="4">
    <location>
        <begin position="31"/>
        <end position="46"/>
    </location>
</feature>
<dbReference type="SUPFAM" id="SSF57701">
    <property type="entry name" value="Zn2/Cys6 DNA-binding domain"/>
    <property type="match status" value="1"/>
</dbReference>
<dbReference type="Gene3D" id="4.10.240.10">
    <property type="entry name" value="Zn(2)-C6 fungal-type DNA-binding domain"/>
    <property type="match status" value="1"/>
</dbReference>
<protein>
    <recommendedName>
        <fullName evidence="5">Zn(2)-C6 fungal-type domain-containing protein</fullName>
    </recommendedName>
</protein>
<dbReference type="PANTHER" id="PTHR46910">
    <property type="entry name" value="TRANSCRIPTION FACTOR PDR1"/>
    <property type="match status" value="1"/>
</dbReference>
<feature type="region of interest" description="Disordered" evidence="4">
    <location>
        <begin position="709"/>
        <end position="734"/>
    </location>
</feature>
<evidence type="ECO:0000256" key="2">
    <source>
        <dbReference type="ARBA" id="ARBA00023242"/>
    </source>
</evidence>
<dbReference type="RefSeq" id="XP_030990574.1">
    <property type="nucleotide sequence ID" value="XM_031144672.1"/>
</dbReference>
<feature type="region of interest" description="Disordered" evidence="4">
    <location>
        <begin position="770"/>
        <end position="839"/>
    </location>
</feature>
<feature type="compositionally biased region" description="Pro residues" evidence="4">
    <location>
        <begin position="50"/>
        <end position="66"/>
    </location>
</feature>
<keyword evidence="1" id="KW-0479">Metal-binding</keyword>
<keyword evidence="3" id="KW-0175">Coiled coil</keyword>
<feature type="compositionally biased region" description="Basic and acidic residues" evidence="4">
    <location>
        <begin position="118"/>
        <end position="128"/>
    </location>
</feature>
<dbReference type="SMART" id="SM00066">
    <property type="entry name" value="GAL4"/>
    <property type="match status" value="1"/>
</dbReference>
<accession>A0A507AMG4</accession>
<keyword evidence="2" id="KW-0539">Nucleus</keyword>
<evidence type="ECO:0000313" key="7">
    <source>
        <dbReference type="Proteomes" id="UP000319257"/>
    </source>
</evidence>
<dbReference type="EMBL" id="SKBQ01000072">
    <property type="protein sequence ID" value="TPX08863.1"/>
    <property type="molecule type" value="Genomic_DNA"/>
</dbReference>
<proteinExistence type="predicted"/>
<dbReference type="PROSITE" id="PS50048">
    <property type="entry name" value="ZN2_CY6_FUNGAL_2"/>
    <property type="match status" value="1"/>
</dbReference>
<dbReference type="GO" id="GO:0003677">
    <property type="term" value="F:DNA binding"/>
    <property type="evidence" value="ECO:0007669"/>
    <property type="project" value="InterPro"/>
</dbReference>
<reference evidence="6 7" key="1">
    <citation type="submission" date="2019-06" db="EMBL/GenBank/DDBJ databases">
        <title>Draft genome sequence of the filamentous fungus Phialemoniopsis curvata isolated from diesel fuel.</title>
        <authorList>
            <person name="Varaljay V.A."/>
            <person name="Lyon W.J."/>
            <person name="Crouch A.L."/>
            <person name="Drake C.E."/>
            <person name="Hollomon J.M."/>
            <person name="Nadeau L.J."/>
            <person name="Nunn H.S."/>
            <person name="Stevenson B.S."/>
            <person name="Bojanowski C.L."/>
            <person name="Crookes-Goodson W.J."/>
        </authorList>
    </citation>
    <scope>NUCLEOTIDE SEQUENCE [LARGE SCALE GENOMIC DNA]</scope>
    <source>
        <strain evidence="6 7">D216</strain>
    </source>
</reference>
<dbReference type="PROSITE" id="PS00463">
    <property type="entry name" value="ZN2_CY6_FUNGAL_1"/>
    <property type="match status" value="1"/>
</dbReference>
<feature type="compositionally biased region" description="Polar residues" evidence="4">
    <location>
        <begin position="249"/>
        <end position="260"/>
    </location>
</feature>
<dbReference type="GO" id="GO:0006351">
    <property type="term" value="P:DNA-templated transcription"/>
    <property type="evidence" value="ECO:0007669"/>
    <property type="project" value="InterPro"/>
</dbReference>
<evidence type="ECO:0000256" key="1">
    <source>
        <dbReference type="ARBA" id="ARBA00022723"/>
    </source>
</evidence>
<feature type="compositionally biased region" description="Low complexity" evidence="4">
    <location>
        <begin position="16"/>
        <end position="30"/>
    </location>
</feature>
<evidence type="ECO:0000256" key="4">
    <source>
        <dbReference type="SAM" id="MobiDB-lite"/>
    </source>
</evidence>
<dbReference type="STRING" id="1093900.A0A507AMG4"/>
<dbReference type="SMART" id="SM00906">
    <property type="entry name" value="Fungal_trans"/>
    <property type="match status" value="1"/>
</dbReference>
<gene>
    <name evidence="6" type="ORF">E0L32_009681</name>
</gene>
<organism evidence="6 7">
    <name type="scientific">Thyridium curvatum</name>
    <dbReference type="NCBI Taxonomy" id="1093900"/>
    <lineage>
        <taxon>Eukaryota</taxon>
        <taxon>Fungi</taxon>
        <taxon>Dikarya</taxon>
        <taxon>Ascomycota</taxon>
        <taxon>Pezizomycotina</taxon>
        <taxon>Sordariomycetes</taxon>
        <taxon>Sordariomycetidae</taxon>
        <taxon>Thyridiales</taxon>
        <taxon>Thyridiaceae</taxon>
        <taxon>Thyridium</taxon>
    </lineage>
</organism>